<sequence>MKVVITEPAQDDIREIGEYVRQDSPAAASRLVERLLTACSKLALHPNRYPSAVGLDLRRRPHGSYLIFYRVGSVIEIVRILHAARDWTHLLASDDD</sequence>
<dbReference type="EMBL" id="SPVH01000002">
    <property type="protein sequence ID" value="TFW14516.1"/>
    <property type="molecule type" value="Genomic_DNA"/>
</dbReference>
<reference evidence="3 4" key="1">
    <citation type="submission" date="2019-03" db="EMBL/GenBank/DDBJ databases">
        <title>Draft genome of Brevundimonas sp. a heavy metal resistant soil bacteria.</title>
        <authorList>
            <person name="Soto J."/>
        </authorList>
    </citation>
    <scope>NUCLEOTIDE SEQUENCE [LARGE SCALE GENOMIC DNA]</scope>
    <source>
        <strain evidence="3 4">B-10</strain>
    </source>
</reference>
<evidence type="ECO:0000313" key="4">
    <source>
        <dbReference type="Proteomes" id="UP000298216"/>
    </source>
</evidence>
<dbReference type="InterPro" id="IPR051803">
    <property type="entry name" value="TA_system_RelE-like_toxin"/>
</dbReference>
<organism evidence="3 4">
    <name type="scientific">Brevundimonas intermedia</name>
    <dbReference type="NCBI Taxonomy" id="74315"/>
    <lineage>
        <taxon>Bacteria</taxon>
        <taxon>Pseudomonadati</taxon>
        <taxon>Pseudomonadota</taxon>
        <taxon>Alphaproteobacteria</taxon>
        <taxon>Caulobacterales</taxon>
        <taxon>Caulobacteraceae</taxon>
        <taxon>Brevundimonas</taxon>
    </lineage>
</organism>
<keyword evidence="4" id="KW-1185">Reference proteome</keyword>
<dbReference type="Pfam" id="PF05016">
    <property type="entry name" value="ParE_toxin"/>
    <property type="match status" value="1"/>
</dbReference>
<dbReference type="RefSeq" id="WP_135193901.1">
    <property type="nucleotide sequence ID" value="NZ_SPVH01000002.1"/>
</dbReference>
<dbReference type="InterPro" id="IPR007712">
    <property type="entry name" value="RelE/ParE_toxin"/>
</dbReference>
<protein>
    <submittedName>
        <fullName evidence="3">Type II toxin-antitoxin system RelE/ParE family toxin</fullName>
    </submittedName>
</protein>
<dbReference type="Gene3D" id="3.30.2310.20">
    <property type="entry name" value="RelE-like"/>
    <property type="match status" value="1"/>
</dbReference>
<keyword evidence="2" id="KW-1277">Toxin-antitoxin system</keyword>
<evidence type="ECO:0000313" key="3">
    <source>
        <dbReference type="EMBL" id="TFW14516.1"/>
    </source>
</evidence>
<evidence type="ECO:0000256" key="1">
    <source>
        <dbReference type="ARBA" id="ARBA00006226"/>
    </source>
</evidence>
<dbReference type="OrthoDB" id="8369899at2"/>
<accession>A0A4Y9S388</accession>
<dbReference type="PANTHER" id="PTHR33755">
    <property type="entry name" value="TOXIN PARE1-RELATED"/>
    <property type="match status" value="1"/>
</dbReference>
<gene>
    <name evidence="3" type="ORF">EGY25_04805</name>
</gene>
<comment type="caution">
    <text evidence="3">The sequence shown here is derived from an EMBL/GenBank/DDBJ whole genome shotgun (WGS) entry which is preliminary data.</text>
</comment>
<dbReference type="InterPro" id="IPR035093">
    <property type="entry name" value="RelE/ParE_toxin_dom_sf"/>
</dbReference>
<proteinExistence type="inferred from homology"/>
<dbReference type="AlphaFoldDB" id="A0A4Y9S388"/>
<comment type="similarity">
    <text evidence="1">Belongs to the RelE toxin family.</text>
</comment>
<evidence type="ECO:0000256" key="2">
    <source>
        <dbReference type="ARBA" id="ARBA00022649"/>
    </source>
</evidence>
<name>A0A4Y9S388_9CAUL</name>
<dbReference type="PANTHER" id="PTHR33755:SF6">
    <property type="entry name" value="PLASMID STABILIZATION SYSTEM PROTEIN"/>
    <property type="match status" value="1"/>
</dbReference>
<dbReference type="Proteomes" id="UP000298216">
    <property type="component" value="Unassembled WGS sequence"/>
</dbReference>